<feature type="signal peptide" evidence="4">
    <location>
        <begin position="1"/>
        <end position="19"/>
    </location>
</feature>
<dbReference type="KEGG" id="rsi:Runsl_2249"/>
<protein>
    <recommendedName>
        <fullName evidence="2">N-acetylmuramoyl-L-alanine amidase</fullName>
        <ecNumber evidence="2">3.5.1.28</ecNumber>
    </recommendedName>
</protein>
<dbReference type="PANTHER" id="PTHR30404:SF0">
    <property type="entry name" value="N-ACETYLMURAMOYL-L-ALANINE AMIDASE AMIC"/>
    <property type="match status" value="1"/>
</dbReference>
<keyword evidence="4" id="KW-0732">Signal</keyword>
<dbReference type="GO" id="GO:0009253">
    <property type="term" value="P:peptidoglycan catabolic process"/>
    <property type="evidence" value="ECO:0007669"/>
    <property type="project" value="InterPro"/>
</dbReference>
<dbReference type="PANTHER" id="PTHR30404">
    <property type="entry name" value="N-ACETYLMURAMOYL-L-ALANINE AMIDASE"/>
    <property type="match status" value="1"/>
</dbReference>
<dbReference type="Pfam" id="PF01520">
    <property type="entry name" value="Amidase_3"/>
    <property type="match status" value="1"/>
</dbReference>
<dbReference type="SUPFAM" id="SSF53187">
    <property type="entry name" value="Zn-dependent exopeptidases"/>
    <property type="match status" value="1"/>
</dbReference>
<dbReference type="InterPro" id="IPR050695">
    <property type="entry name" value="N-acetylmuramoyl_amidase_3"/>
</dbReference>
<evidence type="ECO:0000256" key="1">
    <source>
        <dbReference type="ARBA" id="ARBA00001561"/>
    </source>
</evidence>
<evidence type="ECO:0000256" key="2">
    <source>
        <dbReference type="ARBA" id="ARBA00011901"/>
    </source>
</evidence>
<dbReference type="AlphaFoldDB" id="A0A7U3ZK16"/>
<comment type="catalytic activity">
    <reaction evidence="1">
        <text>Hydrolyzes the link between N-acetylmuramoyl residues and L-amino acid residues in certain cell-wall glycopeptides.</text>
        <dbReference type="EC" id="3.5.1.28"/>
    </reaction>
</comment>
<feature type="domain" description="MurNAc-LAA" evidence="5">
    <location>
        <begin position="287"/>
        <end position="396"/>
    </location>
</feature>
<dbReference type="GO" id="GO:0030288">
    <property type="term" value="C:outer membrane-bounded periplasmic space"/>
    <property type="evidence" value="ECO:0007669"/>
    <property type="project" value="TreeGrafter"/>
</dbReference>
<name>A0A7U3ZK16_RUNSL</name>
<sequence length="407" mass="46430">MLRFLCLSLFTCLSYVLSAQIVVPSRVRDTITAFRADSAVFVRTKTPLAYLNYGLGEDRLGGAKMGYIDSLVLLRVTGKYKDLYRVRLTQQLSAWIPQTLTKPDTNVRLPVQYLTTSWRVSGDARYDYVSIPLPERLPYLSHQEMKPSRIVVDIFGATANTNWITQLRSAKEIEQVDYEQVADEQFRVVISLRHAQHWGYRIGYEGRRLVIRVTHQPEKLRLRNLTIAVDAGHGGSNLGARGLRSGQFEKEFNLSIARHLKKELERKGAKVIMTRSNDTLISNTDRVLRLRALKPDLLISIHNNAAGDTTKTRGTGTYYKHLGYRPLSQAVLERLLDMGLAEYGNVGRFNFALNSPTEYPNVLVEGLFLSHPYDEALILEDSYRKKMAVQIRKGVADWLKQVRKQRS</sequence>
<feature type="chain" id="PRO_5031188621" description="N-acetylmuramoyl-L-alanine amidase" evidence="4">
    <location>
        <begin position="20"/>
        <end position="407"/>
    </location>
</feature>
<evidence type="ECO:0000259" key="5">
    <source>
        <dbReference type="SMART" id="SM00646"/>
    </source>
</evidence>
<dbReference type="Gene3D" id="2.60.40.3500">
    <property type="match status" value="1"/>
</dbReference>
<dbReference type="EMBL" id="CP002859">
    <property type="protein sequence ID" value="AEI48661.1"/>
    <property type="molecule type" value="Genomic_DNA"/>
</dbReference>
<keyword evidence="3 6" id="KW-0378">Hydrolase</keyword>
<reference evidence="6 7" key="2">
    <citation type="journal article" date="2012" name="Stand. Genomic Sci.">
        <title>Complete genome sequence of the aquatic bacterium Runella slithyformis type strain (LSU 4(T)).</title>
        <authorList>
            <person name="Copeland A."/>
            <person name="Zhang X."/>
            <person name="Misra M."/>
            <person name="Lapidus A."/>
            <person name="Nolan M."/>
            <person name="Lucas S."/>
            <person name="Deshpande S."/>
            <person name="Cheng J.F."/>
            <person name="Tapia R."/>
            <person name="Goodwin L.A."/>
            <person name="Pitluck S."/>
            <person name="Liolios K."/>
            <person name="Pagani I."/>
            <person name="Ivanova N."/>
            <person name="Mikhailova N."/>
            <person name="Pati A."/>
            <person name="Chen A."/>
            <person name="Palaniappan K."/>
            <person name="Land M."/>
            <person name="Hauser L."/>
            <person name="Pan C."/>
            <person name="Jeffries C.D."/>
            <person name="Detter J.C."/>
            <person name="Brambilla E.M."/>
            <person name="Rohde M."/>
            <person name="Djao O.D."/>
            <person name="Goker M."/>
            <person name="Sikorski J."/>
            <person name="Tindall B.J."/>
            <person name="Woyke T."/>
            <person name="Bristow J."/>
            <person name="Eisen J.A."/>
            <person name="Markowitz V."/>
            <person name="Hugenholtz P."/>
            <person name="Kyrpides N.C."/>
            <person name="Klenk H.P."/>
            <person name="Mavromatis K."/>
        </authorList>
    </citation>
    <scope>NUCLEOTIDE SEQUENCE [LARGE SCALE GENOMIC DNA]</scope>
    <source>
        <strain evidence="7">ATCC 29530 / DSM 19594 / LMG 11500 / NCIMB 11436 / LSU 4</strain>
    </source>
</reference>
<dbReference type="SMART" id="SM00646">
    <property type="entry name" value="Ami_3"/>
    <property type="match status" value="1"/>
</dbReference>
<gene>
    <name evidence="6" type="ordered locus">Runsl_2249</name>
</gene>
<organism evidence="6 7">
    <name type="scientific">Runella slithyformis (strain ATCC 29530 / DSM 19594 / LMG 11500 / NCIMB 11436 / LSU 4)</name>
    <dbReference type="NCBI Taxonomy" id="761193"/>
    <lineage>
        <taxon>Bacteria</taxon>
        <taxon>Pseudomonadati</taxon>
        <taxon>Bacteroidota</taxon>
        <taxon>Cytophagia</taxon>
        <taxon>Cytophagales</taxon>
        <taxon>Spirosomataceae</taxon>
        <taxon>Runella</taxon>
    </lineage>
</organism>
<evidence type="ECO:0000256" key="4">
    <source>
        <dbReference type="SAM" id="SignalP"/>
    </source>
</evidence>
<proteinExistence type="predicted"/>
<dbReference type="GO" id="GO:0008745">
    <property type="term" value="F:N-acetylmuramoyl-L-alanine amidase activity"/>
    <property type="evidence" value="ECO:0007669"/>
    <property type="project" value="UniProtKB-EC"/>
</dbReference>
<dbReference type="Pfam" id="PF11741">
    <property type="entry name" value="AMIN"/>
    <property type="match status" value="1"/>
</dbReference>
<dbReference type="EC" id="3.5.1.28" evidence="2"/>
<dbReference type="InterPro" id="IPR002508">
    <property type="entry name" value="MurNAc-LAA_cat"/>
</dbReference>
<dbReference type="CDD" id="cd02696">
    <property type="entry name" value="MurNAc-LAA"/>
    <property type="match status" value="1"/>
</dbReference>
<dbReference type="Proteomes" id="UP000000493">
    <property type="component" value="Chromosome"/>
</dbReference>
<evidence type="ECO:0000313" key="6">
    <source>
        <dbReference type="EMBL" id="AEI48661.1"/>
    </source>
</evidence>
<dbReference type="Gene3D" id="3.40.630.40">
    <property type="entry name" value="Zn-dependent exopeptidases"/>
    <property type="match status" value="1"/>
</dbReference>
<reference evidence="7" key="1">
    <citation type="submission" date="2011-06" db="EMBL/GenBank/DDBJ databases">
        <title>The complete genome of chromosome of Runella slithyformis DSM 19594.</title>
        <authorList>
            <consortium name="US DOE Joint Genome Institute (JGI-PGF)"/>
            <person name="Lucas S."/>
            <person name="Han J."/>
            <person name="Lapidus A."/>
            <person name="Bruce D."/>
            <person name="Goodwin L."/>
            <person name="Pitluck S."/>
            <person name="Peters L."/>
            <person name="Kyrpides N."/>
            <person name="Mavromatis K."/>
            <person name="Ivanova N."/>
            <person name="Ovchinnikova G."/>
            <person name="Zhang X."/>
            <person name="Misra M."/>
            <person name="Detter J.C."/>
            <person name="Tapia R."/>
            <person name="Han C."/>
            <person name="Land M."/>
            <person name="Hauser L."/>
            <person name="Markowitz V."/>
            <person name="Cheng J.-F."/>
            <person name="Hugenholtz P."/>
            <person name="Woyke T."/>
            <person name="Wu D."/>
            <person name="Tindall B."/>
            <person name="Faehrich R."/>
            <person name="Brambilla E."/>
            <person name="Klenk H.-P."/>
            <person name="Eisen J.A."/>
        </authorList>
    </citation>
    <scope>NUCLEOTIDE SEQUENCE [LARGE SCALE GENOMIC DNA]</scope>
    <source>
        <strain evidence="7">ATCC 29530 / DSM 19594 / LMG 11500 / NCIMB 11436 / LSU 4</strain>
    </source>
</reference>
<evidence type="ECO:0000313" key="7">
    <source>
        <dbReference type="Proteomes" id="UP000000493"/>
    </source>
</evidence>
<evidence type="ECO:0000256" key="3">
    <source>
        <dbReference type="ARBA" id="ARBA00022801"/>
    </source>
</evidence>
<keyword evidence="7" id="KW-1185">Reference proteome</keyword>
<accession>A0A7U3ZK16</accession>
<dbReference type="InterPro" id="IPR021731">
    <property type="entry name" value="AMIN_dom"/>
</dbReference>